<dbReference type="PIRSF" id="PIRSF036962">
    <property type="entry name" value="UCP036962_SignTr_Ycf55"/>
    <property type="match status" value="1"/>
</dbReference>
<reference evidence="2" key="1">
    <citation type="journal article" date="2017" name="J. Phycol.">
        <title>Analysis of chloroplast genomes and a supermatrix inform reclassification of the Rhodomelaceae (Rhodophyta).</title>
        <authorList>
            <person name="Diaz-Tapia P."/>
            <person name="Maggs C.A."/>
            <person name="West J.A."/>
            <person name="Verbruggen H."/>
        </authorList>
    </citation>
    <scope>NUCLEOTIDE SEQUENCE</scope>
    <source>
        <strain evidence="2">PD1825</strain>
    </source>
</reference>
<feature type="transmembrane region" description="Helical" evidence="1">
    <location>
        <begin position="287"/>
        <end position="311"/>
    </location>
</feature>
<organism evidence="2">
    <name type="scientific">Tolypiocladia glomerulata</name>
    <dbReference type="NCBI Taxonomy" id="860646"/>
    <lineage>
        <taxon>Eukaryota</taxon>
        <taxon>Rhodophyta</taxon>
        <taxon>Florideophyceae</taxon>
        <taxon>Rhodymeniophycidae</taxon>
        <taxon>Ceramiales</taxon>
        <taxon>Rhodomelaceae</taxon>
        <taxon>Polysiphonioideae</taxon>
        <taxon>Tolypiocladia</taxon>
    </lineage>
</organism>
<dbReference type="GeneID" id="33362365"/>
<proteinExistence type="predicted"/>
<gene>
    <name evidence="2" type="primary">ycf55</name>
</gene>
<name>A0A1Z1MV62_9FLOR</name>
<dbReference type="Pfam" id="PF12452">
    <property type="entry name" value="DUF3685"/>
    <property type="match status" value="1"/>
</dbReference>
<keyword evidence="1" id="KW-0812">Transmembrane</keyword>
<dbReference type="EMBL" id="MF101467">
    <property type="protein sequence ID" value="ARW69655.1"/>
    <property type="molecule type" value="Genomic_DNA"/>
</dbReference>
<dbReference type="AlphaFoldDB" id="A0A1Z1MV62"/>
<evidence type="ECO:0000256" key="1">
    <source>
        <dbReference type="SAM" id="Phobius"/>
    </source>
</evidence>
<dbReference type="InterPro" id="IPR017077">
    <property type="entry name" value="Uncharacterised_Ycf55_algae"/>
</dbReference>
<protein>
    <submittedName>
        <fullName evidence="2">Uncharacterized protein</fullName>
    </submittedName>
</protein>
<accession>A0A1Z1MV62</accession>
<sequence length="313" mass="37499">MVKYWPTKQSIYLNDSIVDLFIETEKKFFLGKQNISRQYLYLDILNIKKRNELFISIINDLKKLILDLVEINISFQEINITTYKIRNIFIKNLSEKFLFELNYANIHLKQKKRDEEDYKDLMKYLLMYLIFGSSSVDKNVFIFESLYTPYNHVKILLENFIIQTANNITREIIENFHNSPNISKFLQNRSLCNKLYSSNRSIILFLNNIKLQELIYSYTYQIKCFYSEKEQISILSSKGIITRYIHLSKIEDIKKLNQLKTLLVFWLEVKDLTTPKIEKLILQIMKYFLYSLLNLLGNIFLIVIKVVVFYLSK</sequence>
<keyword evidence="1" id="KW-1133">Transmembrane helix</keyword>
<keyword evidence="1" id="KW-0472">Membrane</keyword>
<keyword evidence="2" id="KW-0934">Plastid</keyword>
<geneLocation type="chloroplast" evidence="2"/>
<dbReference type="InterPro" id="IPR022552">
    <property type="entry name" value="UPF_Ycf55"/>
</dbReference>
<evidence type="ECO:0000313" key="2">
    <source>
        <dbReference type="EMBL" id="ARW69655.1"/>
    </source>
</evidence>
<dbReference type="RefSeq" id="YP_009399836.1">
    <property type="nucleotide sequence ID" value="NC_035299.1"/>
</dbReference>
<keyword evidence="2" id="KW-0150">Chloroplast</keyword>